<protein>
    <submittedName>
        <fullName evidence="1">Uncharacterized protein</fullName>
    </submittedName>
</protein>
<evidence type="ECO:0000313" key="2">
    <source>
        <dbReference type="Proteomes" id="UP000016930"/>
    </source>
</evidence>
<dbReference type="Proteomes" id="UP000016930">
    <property type="component" value="Unassembled WGS sequence"/>
</dbReference>
<keyword evidence="2" id="KW-1185">Reference proteome</keyword>
<proteinExistence type="predicted"/>
<reference evidence="1 2" key="1">
    <citation type="journal article" date="2012" name="Proc. Natl. Acad. Sci. U.S.A.">
        <title>Comparative genomics of Ceriporiopsis subvermispora and Phanerochaete chrysosporium provide insight into selective ligninolysis.</title>
        <authorList>
            <person name="Fernandez-Fueyo E."/>
            <person name="Ruiz-Duenas F.J."/>
            <person name="Ferreira P."/>
            <person name="Floudas D."/>
            <person name="Hibbett D.S."/>
            <person name="Canessa P."/>
            <person name="Larrondo L.F."/>
            <person name="James T.Y."/>
            <person name="Seelenfreund D."/>
            <person name="Lobos S."/>
            <person name="Polanco R."/>
            <person name="Tello M."/>
            <person name="Honda Y."/>
            <person name="Watanabe T."/>
            <person name="Watanabe T."/>
            <person name="Ryu J.S."/>
            <person name="Kubicek C.P."/>
            <person name="Schmoll M."/>
            <person name="Gaskell J."/>
            <person name="Hammel K.E."/>
            <person name="St John F.J."/>
            <person name="Vanden Wymelenberg A."/>
            <person name="Sabat G."/>
            <person name="Splinter BonDurant S."/>
            <person name="Syed K."/>
            <person name="Yadav J.S."/>
            <person name="Doddapaneni H."/>
            <person name="Subramanian V."/>
            <person name="Lavin J.L."/>
            <person name="Oguiza J.A."/>
            <person name="Perez G."/>
            <person name="Pisabarro A.G."/>
            <person name="Ramirez L."/>
            <person name="Santoyo F."/>
            <person name="Master E."/>
            <person name="Coutinho P.M."/>
            <person name="Henrissat B."/>
            <person name="Lombard V."/>
            <person name="Magnuson J.K."/>
            <person name="Kuees U."/>
            <person name="Hori C."/>
            <person name="Igarashi K."/>
            <person name="Samejima M."/>
            <person name="Held B.W."/>
            <person name="Barry K.W."/>
            <person name="LaButti K.M."/>
            <person name="Lapidus A."/>
            <person name="Lindquist E.A."/>
            <person name="Lucas S.M."/>
            <person name="Riley R."/>
            <person name="Salamov A.A."/>
            <person name="Hoffmeister D."/>
            <person name="Schwenk D."/>
            <person name="Hadar Y."/>
            <person name="Yarden O."/>
            <person name="de Vries R.P."/>
            <person name="Wiebenga A."/>
            <person name="Stenlid J."/>
            <person name="Eastwood D."/>
            <person name="Grigoriev I.V."/>
            <person name="Berka R.M."/>
            <person name="Blanchette R.A."/>
            <person name="Kersten P."/>
            <person name="Martinez A.T."/>
            <person name="Vicuna R."/>
            <person name="Cullen D."/>
        </authorList>
    </citation>
    <scope>NUCLEOTIDE SEQUENCE [LARGE SCALE GENOMIC DNA]</scope>
    <source>
        <strain evidence="1 2">B</strain>
    </source>
</reference>
<dbReference type="OrthoDB" id="3249498at2759"/>
<gene>
    <name evidence="1" type="ORF">CERSUDRAFT_59199</name>
</gene>
<dbReference type="AlphaFoldDB" id="M2Q5A4"/>
<dbReference type="EMBL" id="KB445814">
    <property type="protein sequence ID" value="EMD31978.1"/>
    <property type="molecule type" value="Genomic_DNA"/>
</dbReference>
<name>M2Q5A4_CERS8</name>
<evidence type="ECO:0000313" key="1">
    <source>
        <dbReference type="EMBL" id="EMD31978.1"/>
    </source>
</evidence>
<dbReference type="STRING" id="914234.M2Q5A4"/>
<sequence>MYFPWMSVGYHSEIPAEVPPGIIFFTEALAACTAVHKVADFSQMGQHVKRLGIYSDNTNTVSIFNSL</sequence>
<organism evidence="1 2">
    <name type="scientific">Ceriporiopsis subvermispora (strain B)</name>
    <name type="common">White-rot fungus</name>
    <name type="synonym">Gelatoporia subvermispora</name>
    <dbReference type="NCBI Taxonomy" id="914234"/>
    <lineage>
        <taxon>Eukaryota</taxon>
        <taxon>Fungi</taxon>
        <taxon>Dikarya</taxon>
        <taxon>Basidiomycota</taxon>
        <taxon>Agaricomycotina</taxon>
        <taxon>Agaricomycetes</taxon>
        <taxon>Polyporales</taxon>
        <taxon>Gelatoporiaceae</taxon>
        <taxon>Gelatoporia</taxon>
    </lineage>
</organism>
<dbReference type="HOGENOM" id="CLU_2812109_0_0_1"/>
<accession>M2Q5A4</accession>